<evidence type="ECO:0000313" key="1">
    <source>
        <dbReference type="EMBL" id="CRK84812.1"/>
    </source>
</evidence>
<dbReference type="RefSeq" id="WP_245640534.1">
    <property type="nucleotide sequence ID" value="NZ_CVRB01000005.1"/>
</dbReference>
<dbReference type="AlphaFoldDB" id="A0A0U1P406"/>
<protein>
    <submittedName>
        <fullName evidence="1">Uncharacterized protein</fullName>
    </submittedName>
</protein>
<gene>
    <name evidence="1" type="ORF">BN000_04862</name>
</gene>
<keyword evidence="2" id="KW-1185">Reference proteome</keyword>
<name>A0A0U1P406_9BACI</name>
<dbReference type="EMBL" id="CVRB01000005">
    <property type="protein sequence ID" value="CRK84812.1"/>
    <property type="molecule type" value="Genomic_DNA"/>
</dbReference>
<dbReference type="STRING" id="1499688.BN000_04862"/>
<dbReference type="Proteomes" id="UP000199087">
    <property type="component" value="Unassembled WGS sequence"/>
</dbReference>
<reference evidence="2" key="1">
    <citation type="submission" date="2015-05" db="EMBL/GenBank/DDBJ databases">
        <authorList>
            <person name="Urmite Genomes"/>
        </authorList>
    </citation>
    <scope>NUCLEOTIDE SEQUENCE [LARGE SCALE GENOMIC DNA]</scope>
    <source>
        <strain evidence="2">LF1</strain>
    </source>
</reference>
<evidence type="ECO:0000313" key="2">
    <source>
        <dbReference type="Proteomes" id="UP000199087"/>
    </source>
</evidence>
<organism evidence="1 2">
    <name type="scientific">Neobacillus massiliamazoniensis</name>
    <dbReference type="NCBI Taxonomy" id="1499688"/>
    <lineage>
        <taxon>Bacteria</taxon>
        <taxon>Bacillati</taxon>
        <taxon>Bacillota</taxon>
        <taxon>Bacilli</taxon>
        <taxon>Bacillales</taxon>
        <taxon>Bacillaceae</taxon>
        <taxon>Neobacillus</taxon>
    </lineage>
</organism>
<dbReference type="SUPFAM" id="SSF158430">
    <property type="entry name" value="Bacillus cereus metalloprotein-like"/>
    <property type="match status" value="1"/>
</dbReference>
<dbReference type="Gene3D" id="1.20.1260.120">
    <property type="entry name" value="Protein of unknown function DUF2935"/>
    <property type="match status" value="1"/>
</dbReference>
<dbReference type="InterPro" id="IPR021328">
    <property type="entry name" value="CotB-like"/>
</dbReference>
<dbReference type="Pfam" id="PF11155">
    <property type="entry name" value="DUF2935"/>
    <property type="match status" value="1"/>
</dbReference>
<proteinExistence type="predicted"/>
<sequence length="54" mass="6123">MVGISFEEGALFELRFWLQILGDHAMLIRDDIAPGEAAEISRAEQFIQAFDKLL</sequence>
<accession>A0A0U1P406</accession>